<dbReference type="RefSeq" id="WP_115091346.1">
    <property type="nucleotide sequence ID" value="NZ_CP068107.1"/>
</dbReference>
<evidence type="ECO:0008006" key="3">
    <source>
        <dbReference type="Google" id="ProtNLM"/>
    </source>
</evidence>
<dbReference type="Proteomes" id="UP000255024">
    <property type="component" value="Unassembled WGS sequence"/>
</dbReference>
<proteinExistence type="predicted"/>
<accession>A0A378RN42</accession>
<reference evidence="1 2" key="1">
    <citation type="submission" date="2018-06" db="EMBL/GenBank/DDBJ databases">
        <authorList>
            <consortium name="Pathogen Informatics"/>
            <person name="Doyle S."/>
        </authorList>
    </citation>
    <scope>NUCLEOTIDE SEQUENCE [LARGE SCALE GENOMIC DNA]</scope>
    <source>
        <strain evidence="1 2">NCTC11179</strain>
    </source>
</reference>
<dbReference type="EMBL" id="UGQL01000001">
    <property type="protein sequence ID" value="STZ28394.1"/>
    <property type="molecule type" value="Genomic_DNA"/>
</dbReference>
<name>A0A378RN42_MYROD</name>
<protein>
    <recommendedName>
        <fullName evidence="3">HNH nuclease domain-containing protein</fullName>
    </recommendedName>
</protein>
<organism evidence="1 2">
    <name type="scientific">Myroides odoratus</name>
    <name type="common">Flavobacterium odoratum</name>
    <dbReference type="NCBI Taxonomy" id="256"/>
    <lineage>
        <taxon>Bacteria</taxon>
        <taxon>Pseudomonadati</taxon>
        <taxon>Bacteroidota</taxon>
        <taxon>Flavobacteriia</taxon>
        <taxon>Flavobacteriales</taxon>
        <taxon>Flavobacteriaceae</taxon>
        <taxon>Myroides</taxon>
    </lineage>
</organism>
<evidence type="ECO:0000313" key="2">
    <source>
        <dbReference type="Proteomes" id="UP000255024"/>
    </source>
</evidence>
<gene>
    <name evidence="1" type="ORF">NCTC11179_01938</name>
</gene>
<evidence type="ECO:0000313" key="1">
    <source>
        <dbReference type="EMBL" id="STZ28394.1"/>
    </source>
</evidence>
<sequence>MKYAKPKGIKPISDKRKTEIQQYTILRKEFLSDPKNQICPITKQPTTDVHHKKGRVGSLFLDTRYWLAVSREGHRIIEENPEWAKENGYSLNRLN</sequence>
<keyword evidence="2" id="KW-1185">Reference proteome</keyword>
<dbReference type="AlphaFoldDB" id="A0A378RN42"/>